<sequence>MVTTEHSLEQWTCRSREDAAGEGCGHYDGEQRRLDTAQLGLGVNTGRV</sequence>
<reference evidence="1" key="2">
    <citation type="submission" date="2012-05" db="EMBL/GenBank/DDBJ databases">
        <title>Annotation of the Genome Sequence of Fusarium oxysporum HDV247.</title>
        <authorList>
            <consortium name="The Broad Institute Genomics Platform"/>
            <person name="Ma L.-J."/>
            <person name="Corby-Kistler H."/>
            <person name="Broz K."/>
            <person name="Gale L.R."/>
            <person name="Jonkers W."/>
            <person name="O'Donnell K."/>
            <person name="Ploetz R."/>
            <person name="Steinberg C."/>
            <person name="Schwartz D.C."/>
            <person name="VanEtten H."/>
            <person name="Zhou S."/>
            <person name="Young S.K."/>
            <person name="Zeng Q."/>
            <person name="Gargeya S."/>
            <person name="Fitzgerald M."/>
            <person name="Abouelleil A."/>
            <person name="Alvarado L."/>
            <person name="Chapman S.B."/>
            <person name="Gainer-Dewar J."/>
            <person name="Goldberg J."/>
            <person name="Griggs A."/>
            <person name="Gujja S."/>
            <person name="Hansen M."/>
            <person name="Howarth C."/>
            <person name="Imamovic A."/>
            <person name="Ireland A."/>
            <person name="Larimer J."/>
            <person name="McCowan C."/>
            <person name="Murphy C."/>
            <person name="Pearson M."/>
            <person name="Poon T.W."/>
            <person name="Priest M."/>
            <person name="Roberts A."/>
            <person name="Saif S."/>
            <person name="Shea T."/>
            <person name="Sykes S."/>
            <person name="Wortman J."/>
            <person name="Nusbaum C."/>
            <person name="Birren B."/>
        </authorList>
    </citation>
    <scope>NUCLEOTIDE SEQUENCE</scope>
    <source>
        <strain evidence="1">HDV247</strain>
    </source>
</reference>
<name>W9NFX1_FUSOX</name>
<dbReference type="EMBL" id="JH651093">
    <property type="protein sequence ID" value="EXA29641.1"/>
    <property type="molecule type" value="Genomic_DNA"/>
</dbReference>
<accession>W9NFX1</accession>
<dbReference type="AlphaFoldDB" id="W9NFX1"/>
<dbReference type="HOGENOM" id="CLU_3160013_0_0_1"/>
<dbReference type="Proteomes" id="UP000030751">
    <property type="component" value="Unassembled WGS sequence"/>
</dbReference>
<organism evidence="1">
    <name type="scientific">Fusarium oxysporum f. sp. pisi HDV247</name>
    <dbReference type="NCBI Taxonomy" id="1080344"/>
    <lineage>
        <taxon>Eukaryota</taxon>
        <taxon>Fungi</taxon>
        <taxon>Dikarya</taxon>
        <taxon>Ascomycota</taxon>
        <taxon>Pezizomycotina</taxon>
        <taxon>Sordariomycetes</taxon>
        <taxon>Hypocreomycetidae</taxon>
        <taxon>Hypocreales</taxon>
        <taxon>Nectriaceae</taxon>
        <taxon>Fusarium</taxon>
        <taxon>Fusarium oxysporum species complex</taxon>
    </lineage>
</organism>
<proteinExistence type="predicted"/>
<reference evidence="1" key="1">
    <citation type="submission" date="2011-10" db="EMBL/GenBank/DDBJ databases">
        <title>The Genome Sequence of Fusarium oxysporum HDV247.</title>
        <authorList>
            <consortium name="The Broad Institute Genome Sequencing Platform"/>
            <person name="Ma L.-J."/>
            <person name="Gale L.R."/>
            <person name="Schwartz D.C."/>
            <person name="Zhou S."/>
            <person name="Corby-Kistler H."/>
            <person name="Young S.K."/>
            <person name="Zeng Q."/>
            <person name="Gargeya S."/>
            <person name="Fitzgerald M."/>
            <person name="Haas B."/>
            <person name="Abouelleil A."/>
            <person name="Alvarado L."/>
            <person name="Arachchi H.M."/>
            <person name="Berlin A."/>
            <person name="Brown A."/>
            <person name="Chapman S.B."/>
            <person name="Chen Z."/>
            <person name="Dunbar C."/>
            <person name="Freedman E."/>
            <person name="Gearin G."/>
            <person name="Goldberg J."/>
            <person name="Griggs A."/>
            <person name="Gujja S."/>
            <person name="Heiman D."/>
            <person name="Howarth C."/>
            <person name="Larson L."/>
            <person name="Lui A."/>
            <person name="MacDonald P.J.P."/>
            <person name="Montmayeur A."/>
            <person name="Murphy C."/>
            <person name="Neiman D."/>
            <person name="Pearson M."/>
            <person name="Priest M."/>
            <person name="Roberts A."/>
            <person name="Saif S."/>
            <person name="Shea T."/>
            <person name="Shenoy N."/>
            <person name="Sisk P."/>
            <person name="Stolte C."/>
            <person name="Sykes S."/>
            <person name="Wortman J."/>
            <person name="Nusbaum C."/>
            <person name="Birren B."/>
        </authorList>
    </citation>
    <scope>NUCLEOTIDE SEQUENCE [LARGE SCALE GENOMIC DNA]</scope>
    <source>
        <strain evidence="1">HDV247</strain>
    </source>
</reference>
<evidence type="ECO:0000313" key="1">
    <source>
        <dbReference type="EMBL" id="EXA29641.1"/>
    </source>
</evidence>
<protein>
    <submittedName>
        <fullName evidence="1">Uncharacterized protein</fullName>
    </submittedName>
</protein>
<gene>
    <name evidence="1" type="ORF">FOVG_18885</name>
</gene>